<dbReference type="Proteomes" id="UP000215914">
    <property type="component" value="Unassembled WGS sequence"/>
</dbReference>
<gene>
    <name evidence="2" type="ORF">HanXRQr2_Chr17g0806511</name>
</gene>
<feature type="compositionally biased region" description="Basic and acidic residues" evidence="1">
    <location>
        <begin position="74"/>
        <end position="85"/>
    </location>
</feature>
<accession>A0A9K3DKD2</accession>
<dbReference type="Gramene" id="mRNA:HanXRQr2_Chr17g0806511">
    <property type="protein sequence ID" value="mRNA:HanXRQr2_Chr17g0806511"/>
    <property type="gene ID" value="HanXRQr2_Chr17g0806511"/>
</dbReference>
<dbReference type="EMBL" id="MNCJ02000332">
    <property type="protein sequence ID" value="KAF5755768.1"/>
    <property type="molecule type" value="Genomic_DNA"/>
</dbReference>
<evidence type="ECO:0000313" key="3">
    <source>
        <dbReference type="Proteomes" id="UP000215914"/>
    </source>
</evidence>
<keyword evidence="3" id="KW-1185">Reference proteome</keyword>
<dbReference type="AlphaFoldDB" id="A0A9K3DKD2"/>
<evidence type="ECO:0000256" key="1">
    <source>
        <dbReference type="SAM" id="MobiDB-lite"/>
    </source>
</evidence>
<proteinExistence type="predicted"/>
<feature type="compositionally biased region" description="Polar residues" evidence="1">
    <location>
        <begin position="54"/>
        <end position="66"/>
    </location>
</feature>
<protein>
    <submittedName>
        <fullName evidence="2">Uncharacterized protein</fullName>
    </submittedName>
</protein>
<name>A0A9K3DKD2_HELAN</name>
<sequence>MTSLKKGVHVPNPAFMYCVNTTIEEESDDAKVVFFNEALEQMLEKSWGGGGEQSWGTTRPSNPDPKTTTKRRRPDSPVKQRESKQGSKRIMRKVTFLTSQKNPNPC</sequence>
<evidence type="ECO:0000313" key="2">
    <source>
        <dbReference type="EMBL" id="KAF5755768.1"/>
    </source>
</evidence>
<feature type="compositionally biased region" description="Polar residues" evidence="1">
    <location>
        <begin position="96"/>
        <end position="106"/>
    </location>
</feature>
<organism evidence="2 3">
    <name type="scientific">Helianthus annuus</name>
    <name type="common">Common sunflower</name>
    <dbReference type="NCBI Taxonomy" id="4232"/>
    <lineage>
        <taxon>Eukaryota</taxon>
        <taxon>Viridiplantae</taxon>
        <taxon>Streptophyta</taxon>
        <taxon>Embryophyta</taxon>
        <taxon>Tracheophyta</taxon>
        <taxon>Spermatophyta</taxon>
        <taxon>Magnoliopsida</taxon>
        <taxon>eudicotyledons</taxon>
        <taxon>Gunneridae</taxon>
        <taxon>Pentapetalae</taxon>
        <taxon>asterids</taxon>
        <taxon>campanulids</taxon>
        <taxon>Asterales</taxon>
        <taxon>Asteraceae</taxon>
        <taxon>Asteroideae</taxon>
        <taxon>Heliantheae alliance</taxon>
        <taxon>Heliantheae</taxon>
        <taxon>Helianthus</taxon>
    </lineage>
</organism>
<comment type="caution">
    <text evidence="2">The sequence shown here is derived from an EMBL/GenBank/DDBJ whole genome shotgun (WGS) entry which is preliminary data.</text>
</comment>
<feature type="region of interest" description="Disordered" evidence="1">
    <location>
        <begin position="45"/>
        <end position="106"/>
    </location>
</feature>
<reference evidence="2" key="1">
    <citation type="journal article" date="2017" name="Nature">
        <title>The sunflower genome provides insights into oil metabolism, flowering and Asterid evolution.</title>
        <authorList>
            <person name="Badouin H."/>
            <person name="Gouzy J."/>
            <person name="Grassa C.J."/>
            <person name="Murat F."/>
            <person name="Staton S.E."/>
            <person name="Cottret L."/>
            <person name="Lelandais-Briere C."/>
            <person name="Owens G.L."/>
            <person name="Carrere S."/>
            <person name="Mayjonade B."/>
            <person name="Legrand L."/>
            <person name="Gill N."/>
            <person name="Kane N.C."/>
            <person name="Bowers J.E."/>
            <person name="Hubner S."/>
            <person name="Bellec A."/>
            <person name="Berard A."/>
            <person name="Berges H."/>
            <person name="Blanchet N."/>
            <person name="Boniface M.C."/>
            <person name="Brunel D."/>
            <person name="Catrice O."/>
            <person name="Chaidir N."/>
            <person name="Claudel C."/>
            <person name="Donnadieu C."/>
            <person name="Faraut T."/>
            <person name="Fievet G."/>
            <person name="Helmstetter N."/>
            <person name="King M."/>
            <person name="Knapp S.J."/>
            <person name="Lai Z."/>
            <person name="Le Paslier M.C."/>
            <person name="Lippi Y."/>
            <person name="Lorenzon L."/>
            <person name="Mandel J.R."/>
            <person name="Marage G."/>
            <person name="Marchand G."/>
            <person name="Marquand E."/>
            <person name="Bret-Mestries E."/>
            <person name="Morien E."/>
            <person name="Nambeesan S."/>
            <person name="Nguyen T."/>
            <person name="Pegot-Espagnet P."/>
            <person name="Pouilly N."/>
            <person name="Raftis F."/>
            <person name="Sallet E."/>
            <person name="Schiex T."/>
            <person name="Thomas J."/>
            <person name="Vandecasteele C."/>
            <person name="Vares D."/>
            <person name="Vear F."/>
            <person name="Vautrin S."/>
            <person name="Crespi M."/>
            <person name="Mangin B."/>
            <person name="Burke J.M."/>
            <person name="Salse J."/>
            <person name="Munos S."/>
            <person name="Vincourt P."/>
            <person name="Rieseberg L.H."/>
            <person name="Langlade N.B."/>
        </authorList>
    </citation>
    <scope>NUCLEOTIDE SEQUENCE</scope>
    <source>
        <tissue evidence="2">Leaves</tissue>
    </source>
</reference>
<reference evidence="2" key="2">
    <citation type="submission" date="2020-06" db="EMBL/GenBank/DDBJ databases">
        <title>Helianthus annuus Genome sequencing and assembly Release 2.</title>
        <authorList>
            <person name="Gouzy J."/>
            <person name="Langlade N."/>
            <person name="Munos S."/>
        </authorList>
    </citation>
    <scope>NUCLEOTIDE SEQUENCE</scope>
    <source>
        <tissue evidence="2">Leaves</tissue>
    </source>
</reference>